<feature type="region of interest" description="Disordered" evidence="15">
    <location>
        <begin position="1"/>
        <end position="105"/>
    </location>
</feature>
<evidence type="ECO:0000256" key="3">
    <source>
        <dbReference type="ARBA" id="ARBA00010660"/>
    </source>
</evidence>
<organism evidence="17 18">
    <name type="scientific">Melaminivora suipulveris</name>
    <dbReference type="NCBI Taxonomy" id="2109913"/>
    <lineage>
        <taxon>Bacteria</taxon>
        <taxon>Pseudomonadati</taxon>
        <taxon>Pseudomonadota</taxon>
        <taxon>Betaproteobacteria</taxon>
        <taxon>Burkholderiales</taxon>
        <taxon>Comamonadaceae</taxon>
        <taxon>Melaminivora</taxon>
    </lineage>
</organism>
<dbReference type="Gene3D" id="1.20.1370.20">
    <property type="match status" value="1"/>
</dbReference>
<keyword evidence="5 11" id="KW-0575">Peroxidase</keyword>
<evidence type="ECO:0000256" key="2">
    <source>
        <dbReference type="ARBA" id="ARBA00002974"/>
    </source>
</evidence>
<protein>
    <recommendedName>
        <fullName evidence="4 11">Catalase</fullName>
        <ecNumber evidence="4 11">1.11.1.6</ecNumber>
    </recommendedName>
</protein>
<dbReference type="GO" id="GO:0046872">
    <property type="term" value="F:metal ion binding"/>
    <property type="evidence" value="ECO:0007669"/>
    <property type="project" value="UniProtKB-KW"/>
</dbReference>
<evidence type="ECO:0000256" key="15">
    <source>
        <dbReference type="SAM" id="MobiDB-lite"/>
    </source>
</evidence>
<feature type="domain" description="Catalase core" evidence="16">
    <location>
        <begin position="123"/>
        <end position="511"/>
    </location>
</feature>
<dbReference type="InterPro" id="IPR010582">
    <property type="entry name" value="Catalase_immune_responsive"/>
</dbReference>
<dbReference type="InterPro" id="IPR011614">
    <property type="entry name" value="Catalase_core"/>
</dbReference>
<gene>
    <name evidence="17" type="ORF">C6568_01055</name>
</gene>
<evidence type="ECO:0000256" key="13">
    <source>
        <dbReference type="PIRSR" id="PIRSR038927-2"/>
    </source>
</evidence>
<dbReference type="SUPFAM" id="SSF56634">
    <property type="entry name" value="Heme-dependent catalase-like"/>
    <property type="match status" value="1"/>
</dbReference>
<reference evidence="17 18" key="1">
    <citation type="submission" date="2018-03" db="EMBL/GenBank/DDBJ databases">
        <title>Genome sequencing of Melaminivora sp.</title>
        <authorList>
            <person name="Kim S.-J."/>
            <person name="Heo J."/>
            <person name="Ahn J.-H."/>
            <person name="Kwon S.-W."/>
        </authorList>
    </citation>
    <scope>NUCLEOTIDE SEQUENCE [LARGE SCALE GENOMIC DNA]</scope>
    <source>
        <strain evidence="17 18">SC2-9</strain>
    </source>
</reference>
<dbReference type="SMART" id="SM01060">
    <property type="entry name" value="Catalase"/>
    <property type="match status" value="1"/>
</dbReference>
<name>A0A2R3Q882_9BURK</name>
<evidence type="ECO:0000256" key="6">
    <source>
        <dbReference type="ARBA" id="ARBA00022617"/>
    </source>
</evidence>
<dbReference type="PRINTS" id="PR00067">
    <property type="entry name" value="CATALASE"/>
</dbReference>
<dbReference type="EMBL" id="CP027667">
    <property type="protein sequence ID" value="AVO48005.1"/>
    <property type="molecule type" value="Genomic_DNA"/>
</dbReference>
<evidence type="ECO:0000256" key="7">
    <source>
        <dbReference type="ARBA" id="ARBA00022723"/>
    </source>
</evidence>
<evidence type="ECO:0000256" key="5">
    <source>
        <dbReference type="ARBA" id="ARBA00022559"/>
    </source>
</evidence>
<feature type="binding site" description="axial binding residue" evidence="13">
    <location>
        <position position="457"/>
    </location>
    <ligand>
        <name>heme</name>
        <dbReference type="ChEBI" id="CHEBI:30413"/>
    </ligand>
    <ligandPart>
        <name>Fe</name>
        <dbReference type="ChEBI" id="CHEBI:18248"/>
    </ligandPart>
</feature>
<dbReference type="GO" id="GO:0020037">
    <property type="term" value="F:heme binding"/>
    <property type="evidence" value="ECO:0007669"/>
    <property type="project" value="UniProtKB-UniRule"/>
</dbReference>
<dbReference type="PROSITE" id="PS00438">
    <property type="entry name" value="CATALASE_2"/>
    <property type="match status" value="1"/>
</dbReference>
<dbReference type="KEGG" id="mela:C6568_01055"/>
<evidence type="ECO:0000256" key="11">
    <source>
        <dbReference type="PIRNR" id="PIRNR038927"/>
    </source>
</evidence>
<dbReference type="InterPro" id="IPR029062">
    <property type="entry name" value="Class_I_gatase-like"/>
</dbReference>
<keyword evidence="9 11" id="KW-0408">Iron</keyword>
<feature type="active site" evidence="12">
    <location>
        <position position="170"/>
    </location>
</feature>
<dbReference type="CDD" id="cd03132">
    <property type="entry name" value="GATase1_catalase"/>
    <property type="match status" value="1"/>
</dbReference>
<dbReference type="GO" id="GO:0004096">
    <property type="term" value="F:catalase activity"/>
    <property type="evidence" value="ECO:0007669"/>
    <property type="project" value="UniProtKB-UniRule"/>
</dbReference>
<feature type="binding site" evidence="14">
    <location>
        <position position="464"/>
    </location>
    <ligand>
        <name>heme</name>
        <dbReference type="ChEBI" id="CHEBI:30413"/>
    </ligand>
</feature>
<evidence type="ECO:0000256" key="4">
    <source>
        <dbReference type="ARBA" id="ARBA00012314"/>
    </source>
</evidence>
<evidence type="ECO:0000256" key="9">
    <source>
        <dbReference type="ARBA" id="ARBA00023004"/>
    </source>
</evidence>
<feature type="binding site" evidence="14">
    <location>
        <position position="207"/>
    </location>
    <ligand>
        <name>heme</name>
        <dbReference type="ChEBI" id="CHEBI:30413"/>
    </ligand>
</feature>
<accession>A0A2R3Q882</accession>
<comment type="cofactor">
    <cofactor evidence="1 11 13">
        <name>heme</name>
        <dbReference type="ChEBI" id="CHEBI:30413"/>
    </cofactor>
</comment>
<evidence type="ECO:0000259" key="16">
    <source>
        <dbReference type="SMART" id="SM01060"/>
    </source>
</evidence>
<dbReference type="PIRSF" id="PIRSF038927">
    <property type="entry name" value="Catalase_clade2"/>
    <property type="match status" value="1"/>
</dbReference>
<dbReference type="InterPro" id="IPR020835">
    <property type="entry name" value="Catalase_sf"/>
</dbReference>
<evidence type="ECO:0000256" key="14">
    <source>
        <dbReference type="PIRSR" id="PIRSR038927-3"/>
    </source>
</evidence>
<comment type="similarity">
    <text evidence="3">Belongs to the catalase family. HPII subfamily.</text>
</comment>
<dbReference type="RefSeq" id="WP_106682488.1">
    <property type="nucleotide sequence ID" value="NZ_CP027667.1"/>
</dbReference>
<dbReference type="AlphaFoldDB" id="A0A2R3Q882"/>
<evidence type="ECO:0000256" key="8">
    <source>
        <dbReference type="ARBA" id="ARBA00023002"/>
    </source>
</evidence>
<feature type="binding site" evidence="14">
    <location>
        <position position="167"/>
    </location>
    <ligand>
        <name>heme</name>
        <dbReference type="ChEBI" id="CHEBI:30413"/>
    </ligand>
</feature>
<dbReference type="InterPro" id="IPR043156">
    <property type="entry name" value="Catalase_clade2_helical"/>
</dbReference>
<dbReference type="SUPFAM" id="SSF52317">
    <property type="entry name" value="Class I glutamine amidotransferase-like"/>
    <property type="match status" value="1"/>
</dbReference>
<keyword evidence="8 11" id="KW-0560">Oxidoreductase</keyword>
<dbReference type="GO" id="GO:0006979">
    <property type="term" value="P:response to oxidative stress"/>
    <property type="evidence" value="ECO:0007669"/>
    <property type="project" value="InterPro"/>
</dbReference>
<keyword evidence="10 11" id="KW-0376">Hydrogen peroxide</keyword>
<feature type="binding site" evidence="14">
    <location>
        <position position="453"/>
    </location>
    <ligand>
        <name>heme</name>
        <dbReference type="ChEBI" id="CHEBI:30413"/>
    </ligand>
</feature>
<dbReference type="Pfam" id="PF00199">
    <property type="entry name" value="Catalase"/>
    <property type="match status" value="1"/>
</dbReference>
<dbReference type="Gene3D" id="2.40.180.10">
    <property type="entry name" value="Catalase core domain"/>
    <property type="match status" value="1"/>
</dbReference>
<dbReference type="Pfam" id="PF06628">
    <property type="entry name" value="Catalase-rel"/>
    <property type="match status" value="1"/>
</dbReference>
<comment type="catalytic activity">
    <reaction evidence="11">
        <text>2 H2O2 = O2 + 2 H2O</text>
        <dbReference type="Rhea" id="RHEA:20309"/>
        <dbReference type="ChEBI" id="CHEBI:15377"/>
        <dbReference type="ChEBI" id="CHEBI:15379"/>
        <dbReference type="ChEBI" id="CHEBI:16240"/>
        <dbReference type="EC" id="1.11.1.6"/>
    </reaction>
</comment>
<evidence type="ECO:0000256" key="10">
    <source>
        <dbReference type="ARBA" id="ARBA00023324"/>
    </source>
</evidence>
<keyword evidence="18" id="KW-1185">Reference proteome</keyword>
<dbReference type="OrthoDB" id="9761719at2"/>
<feature type="compositionally biased region" description="Polar residues" evidence="15">
    <location>
        <begin position="1"/>
        <end position="10"/>
    </location>
</feature>
<dbReference type="Gene3D" id="3.40.50.880">
    <property type="match status" value="1"/>
</dbReference>
<evidence type="ECO:0000256" key="12">
    <source>
        <dbReference type="PIRSR" id="PIRSR038927-1"/>
    </source>
</evidence>
<feature type="binding site" evidence="14">
    <location>
        <position position="256"/>
    </location>
    <ligand>
        <name>heme</name>
        <dbReference type="ChEBI" id="CHEBI:30413"/>
    </ligand>
</feature>
<dbReference type="InterPro" id="IPR024708">
    <property type="entry name" value="Catalase_AS"/>
</dbReference>
<keyword evidence="6 11" id="KW-0349">Heme</keyword>
<dbReference type="Proteomes" id="UP000237925">
    <property type="component" value="Chromosome"/>
</dbReference>
<dbReference type="GO" id="GO:0005829">
    <property type="term" value="C:cytosol"/>
    <property type="evidence" value="ECO:0007669"/>
    <property type="project" value="TreeGrafter"/>
</dbReference>
<evidence type="ECO:0000313" key="18">
    <source>
        <dbReference type="Proteomes" id="UP000237925"/>
    </source>
</evidence>
<sequence>MSETSPTRGNAASAEAAARNTDSGPAVVPPGADTPAAAKAGDTQQMAAAMADNPTKPLEYGEDNGLAPSAGATSEAPSRAALASALSEVNGSDKTGSRAPEGHNNTIDTLDRVRVDSSDQPMTTNQGVRISDNQNTLSAGVRGPALLEDFVLREKLTHFDHERIPERVVHARGSGAHGYFECTEAITDITSAAPFQEKGKITPLFVRFSTVAGERGSKDTARDVRGFAVKFYTDAGNWDLVGNNMPVFFIQDAMKFPDLVHAVKPEPHHQMPQAASAHDTFWDFVSLMPESTHMLMWQMSDRAIPRSFATMQGFGVHTFRFVNAEGQATLVKFHWLPVAGTHSLVWDEAVKISGADPDFNRRDLWERIDSGAYPQWDLAVQLFTEEQADAFSFDVLDSTKIIPEELVPLRTIGRMTLNRNPDNFFSETEQVAFCIANIIPGLDFTNDPLLAGRIHSYFDTQLLRLGGPNFHEIPINAPIVQVHNNQRDGFHRQAIFRGRVAYEPNSLAGGCPFQAGMQGFVSVAARNESREGTAKVRAKPEKFAEHYAQARLFLDSQTPAEQDHIAAAFRFELSKCTVPAVRERMVASLRNVSDDLARKVADGLGIKELPAPMPLATRQPPEPEVKRSKFLSLMARPGDGSIAGRKVAIVVGPGVDGAFARQMQQALLEGGAVGRFVGMHIGPVDAGDGSAIDADASTENSPGFLFDALVIPDGNDGLKRDGHLWEFVRDVYRHCKPIVAIGDAREFVTRVLPDGADTRKDKALILDERGSQGAIDQLIQCLGAPRDFSRESDPPRV</sequence>
<dbReference type="InterPro" id="IPR018028">
    <property type="entry name" value="Catalase"/>
</dbReference>
<dbReference type="PANTHER" id="PTHR42821:SF1">
    <property type="entry name" value="CATALASE-B"/>
    <property type="match status" value="1"/>
</dbReference>
<dbReference type="PANTHER" id="PTHR42821">
    <property type="entry name" value="CATALASE"/>
    <property type="match status" value="1"/>
</dbReference>
<dbReference type="GO" id="GO:0042744">
    <property type="term" value="P:hydrogen peroxide catabolic process"/>
    <property type="evidence" value="ECO:0007669"/>
    <property type="project" value="UniProtKB-UniRule"/>
</dbReference>
<dbReference type="EC" id="1.11.1.6" evidence="4 11"/>
<dbReference type="PROSITE" id="PS51402">
    <property type="entry name" value="CATALASE_3"/>
    <property type="match status" value="1"/>
</dbReference>
<feature type="compositionally biased region" description="Low complexity" evidence="15">
    <location>
        <begin position="74"/>
        <end position="88"/>
    </location>
</feature>
<evidence type="ECO:0000256" key="1">
    <source>
        <dbReference type="ARBA" id="ARBA00001971"/>
    </source>
</evidence>
<feature type="active site" evidence="12">
    <location>
        <position position="243"/>
    </location>
</feature>
<dbReference type="InterPro" id="IPR041399">
    <property type="entry name" value="Catalase_large_C"/>
</dbReference>
<proteinExistence type="inferred from homology"/>
<dbReference type="InterPro" id="IPR024712">
    <property type="entry name" value="Catalase_clade2"/>
</dbReference>
<comment type="function">
    <text evidence="2 11">Decomposes hydrogen peroxide into water and oxygen; serves to protect cells from the toxic effects of hydrogen peroxide.</text>
</comment>
<dbReference type="Pfam" id="PF18011">
    <property type="entry name" value="Catalase_C"/>
    <property type="match status" value="1"/>
</dbReference>
<keyword evidence="7 11" id="KW-0479">Metal-binding</keyword>
<evidence type="ECO:0000313" key="17">
    <source>
        <dbReference type="EMBL" id="AVO48005.1"/>
    </source>
</evidence>
<dbReference type="FunFam" id="2.40.180.10:FF:000003">
    <property type="entry name" value="Catalase"/>
    <property type="match status" value="1"/>
</dbReference>